<feature type="region of interest" description="Disordered" evidence="1">
    <location>
        <begin position="113"/>
        <end position="194"/>
    </location>
</feature>
<dbReference type="AlphaFoldDB" id="A0A367LF53"/>
<dbReference type="EMBL" id="LKCN02000007">
    <property type="protein sequence ID" value="RCI13053.1"/>
    <property type="molecule type" value="Genomic_DNA"/>
</dbReference>
<comment type="caution">
    <text evidence="3">The sequence shown here is derived from an EMBL/GenBank/DDBJ whole genome shotgun (WGS) entry which is preliminary data.</text>
</comment>
<organism evidence="3 4">
    <name type="scientific">Ophiocordyceps polyrhachis-furcata BCC 54312</name>
    <dbReference type="NCBI Taxonomy" id="1330021"/>
    <lineage>
        <taxon>Eukaryota</taxon>
        <taxon>Fungi</taxon>
        <taxon>Dikarya</taxon>
        <taxon>Ascomycota</taxon>
        <taxon>Pezizomycotina</taxon>
        <taxon>Sordariomycetes</taxon>
        <taxon>Hypocreomycetidae</taxon>
        <taxon>Hypocreales</taxon>
        <taxon>Ophiocordycipitaceae</taxon>
        <taxon>Ophiocordyceps</taxon>
    </lineage>
</organism>
<protein>
    <submittedName>
        <fullName evidence="3">Uncharacterized protein</fullName>
    </submittedName>
</protein>
<reference evidence="3 4" key="1">
    <citation type="journal article" date="2015" name="BMC Genomics">
        <title>Insights from the genome of Ophiocordyceps polyrhachis-furcata to pathogenicity and host specificity in insect fungi.</title>
        <authorList>
            <person name="Wichadakul D."/>
            <person name="Kobmoo N."/>
            <person name="Ingsriswang S."/>
            <person name="Tangphatsornruang S."/>
            <person name="Chantasingh D."/>
            <person name="Luangsa-ard J.J."/>
            <person name="Eurwilaichitr L."/>
        </authorList>
    </citation>
    <scope>NUCLEOTIDE SEQUENCE [LARGE SCALE GENOMIC DNA]</scope>
    <source>
        <strain evidence="3 4">BCC 54312</strain>
    </source>
</reference>
<name>A0A367LF53_9HYPO</name>
<keyword evidence="2" id="KW-1133">Transmembrane helix</keyword>
<dbReference type="Proteomes" id="UP000253664">
    <property type="component" value="Unassembled WGS sequence"/>
</dbReference>
<evidence type="ECO:0000313" key="3">
    <source>
        <dbReference type="EMBL" id="RCI13053.1"/>
    </source>
</evidence>
<accession>A0A367LF53</accession>
<evidence type="ECO:0000256" key="2">
    <source>
        <dbReference type="SAM" id="Phobius"/>
    </source>
</evidence>
<proteinExistence type="predicted"/>
<evidence type="ECO:0000256" key="1">
    <source>
        <dbReference type="SAM" id="MobiDB-lite"/>
    </source>
</evidence>
<gene>
    <name evidence="3" type="ORF">L249_0071</name>
</gene>
<feature type="transmembrane region" description="Helical" evidence="2">
    <location>
        <begin position="20"/>
        <end position="42"/>
    </location>
</feature>
<keyword evidence="4" id="KW-1185">Reference proteome</keyword>
<evidence type="ECO:0000313" key="4">
    <source>
        <dbReference type="Proteomes" id="UP000253664"/>
    </source>
</evidence>
<keyword evidence="2" id="KW-0472">Membrane</keyword>
<sequence>MSRHQDDDDGFHTELPHRERLYLASFSVFPANIAIIIALLAAGEALGAPKTSIGIPKWMNKKLSKYWHSKTSDDGDDVSSIVSYGGSSAGSDTSGSDASLDLRELRKSMRSYRASIRGKGRRSDSGSDADGSDGESDGSADFPRFGDLRKSVRSFKPSIPGTGRRWMTRQGGSECGSDDSSRMNHKSSSNRSNAPKMYPIKSLKVWSLILGIRVYMYKCLFILPRT</sequence>
<keyword evidence="2" id="KW-0812">Transmembrane</keyword>